<dbReference type="Proteomes" id="UP000321304">
    <property type="component" value="Unassembled WGS sequence"/>
</dbReference>
<comment type="caution">
    <text evidence="1">The sequence shown here is derived from an EMBL/GenBank/DDBJ whole genome shotgun (WGS) entry which is preliminary data.</text>
</comment>
<dbReference type="EMBL" id="VITY01000023">
    <property type="protein sequence ID" value="TWB87142.1"/>
    <property type="molecule type" value="Genomic_DNA"/>
</dbReference>
<reference evidence="1 2" key="1">
    <citation type="submission" date="2019-06" db="EMBL/GenBank/DDBJ databases">
        <title>Genomic Encyclopedia of Type Strains, Phase IV (KMG-V): Genome sequencing to study the core and pangenomes of soil and plant-associated prokaryotes.</title>
        <authorList>
            <person name="Whitman W."/>
        </authorList>
    </citation>
    <scope>NUCLEOTIDE SEQUENCE [LARGE SCALE GENOMIC DNA]</scope>
    <source>
        <strain evidence="1 2">BR 10355</strain>
    </source>
</reference>
<sequence>MTRSMNDNAATRELSIDELDAVAGGKWSWGDFAKSLLGGGVTGGMGGAAVGGIGAVPGAIGGGLLGGIGYCISQLF</sequence>
<gene>
    <name evidence="1" type="ORF">FBZ93_12373</name>
</gene>
<organism evidence="1 2">
    <name type="scientific">Bradyrhizobium macuxiense</name>
    <dbReference type="NCBI Taxonomy" id="1755647"/>
    <lineage>
        <taxon>Bacteria</taxon>
        <taxon>Pseudomonadati</taxon>
        <taxon>Pseudomonadota</taxon>
        <taxon>Alphaproteobacteria</taxon>
        <taxon>Hyphomicrobiales</taxon>
        <taxon>Nitrobacteraceae</taxon>
        <taxon>Bradyrhizobium</taxon>
    </lineage>
</organism>
<name>A0A560KVB8_9BRAD</name>
<evidence type="ECO:0000313" key="1">
    <source>
        <dbReference type="EMBL" id="TWB87142.1"/>
    </source>
</evidence>
<dbReference type="RefSeq" id="WP_208764122.1">
    <property type="nucleotide sequence ID" value="NZ_VITY01000023.1"/>
</dbReference>
<keyword evidence="2" id="KW-1185">Reference proteome</keyword>
<evidence type="ECO:0000313" key="2">
    <source>
        <dbReference type="Proteomes" id="UP000321304"/>
    </source>
</evidence>
<protein>
    <submittedName>
        <fullName evidence="1">Class II bacteriocin class with double-glycine leader peptide</fullName>
    </submittedName>
</protein>
<dbReference type="AlphaFoldDB" id="A0A560KVB8"/>
<accession>A0A560KVB8</accession>
<proteinExistence type="predicted"/>